<accession>A0A640KGS5</accession>
<dbReference type="EMBL" id="BLBS01000028">
    <property type="protein sequence ID" value="GET88401.1"/>
    <property type="molecule type" value="Genomic_DNA"/>
</dbReference>
<keyword evidence="1" id="KW-1133">Transmembrane helix</keyword>
<dbReference type="OrthoDB" id="271469at2759"/>
<feature type="transmembrane region" description="Helical" evidence="1">
    <location>
        <begin position="269"/>
        <end position="291"/>
    </location>
</feature>
<dbReference type="Proteomes" id="UP000419144">
    <property type="component" value="Unassembled WGS sequence"/>
</dbReference>
<comment type="caution">
    <text evidence="2">The sequence shown here is derived from an EMBL/GenBank/DDBJ whole genome shotgun (WGS) entry which is preliminary data.</text>
</comment>
<dbReference type="AlphaFoldDB" id="A0A640KGS5"/>
<keyword evidence="3" id="KW-1185">Reference proteome</keyword>
<keyword evidence="1" id="KW-0472">Membrane</keyword>
<name>A0A640KGS5_LEITA</name>
<reference evidence="2" key="1">
    <citation type="submission" date="2019-11" db="EMBL/GenBank/DDBJ databases">
        <title>Leishmania tarentolae CDS.</title>
        <authorList>
            <person name="Goto Y."/>
            <person name="Yamagishi J."/>
        </authorList>
    </citation>
    <scope>NUCLEOTIDE SEQUENCE [LARGE SCALE GENOMIC DNA]</scope>
    <source>
        <strain evidence="2">Parrot Tar II</strain>
    </source>
</reference>
<evidence type="ECO:0000313" key="2">
    <source>
        <dbReference type="EMBL" id="GET88401.1"/>
    </source>
</evidence>
<evidence type="ECO:0000313" key="3">
    <source>
        <dbReference type="Proteomes" id="UP000419144"/>
    </source>
</evidence>
<gene>
    <name evidence="2" type="ORF">LtaPh_2116200</name>
</gene>
<organism evidence="2 3">
    <name type="scientific">Leishmania tarentolae</name>
    <name type="common">Sauroleishmania tarentolae</name>
    <dbReference type="NCBI Taxonomy" id="5689"/>
    <lineage>
        <taxon>Eukaryota</taxon>
        <taxon>Discoba</taxon>
        <taxon>Euglenozoa</taxon>
        <taxon>Kinetoplastea</taxon>
        <taxon>Metakinetoplastina</taxon>
        <taxon>Trypanosomatida</taxon>
        <taxon>Trypanosomatidae</taxon>
        <taxon>Leishmaniinae</taxon>
        <taxon>Leishmania</taxon>
        <taxon>lizard Leishmania</taxon>
    </lineage>
</organism>
<proteinExistence type="predicted"/>
<protein>
    <submittedName>
        <fullName evidence="2">Uncharacterized protein</fullName>
    </submittedName>
</protein>
<keyword evidence="1" id="KW-0812">Transmembrane</keyword>
<evidence type="ECO:0000256" key="1">
    <source>
        <dbReference type="SAM" id="Phobius"/>
    </source>
</evidence>
<sequence length="336" mass="37806">MSDKALRPPPSPSPPPSLSAFSYRSLAALHAQTHCLRCSHTHVDKRTASFLVLTRATRITAQQRRTLVMMRFRGSHYKQLLTQLPRNLLVFDGHCRMCQARVRYVLERNFSFFSFCSYATRAVENEIAEGLDRHRLYFASLDSREGANVRRVFFQRASSSSGACASSSVALPQRTLPVPEDLVLVLIEKVPSKTANFLACMRPGGLAADDRTLFARKTTTSDGRGAAKSAFAATSSTASSQLAHTDETDLLVSTNYTAMCRVGMHLDRFLTRSLFCFLYCAVPTSVGNWWFERYVCRRRKRIWGTSEQDAVKESGVIEGMPERRWVWRGIGSNSLR</sequence>
<dbReference type="VEuPathDB" id="TriTrypDB:LtaPh_2116200"/>